<feature type="active site" description="Nucleophile" evidence="6">
    <location>
        <position position="435"/>
    </location>
</feature>
<name>A0ABS1T4T0_9CLOT</name>
<dbReference type="InterPro" id="IPR038054">
    <property type="entry name" value="LD_TPept-like_central_sf"/>
</dbReference>
<dbReference type="PROSITE" id="PS52029">
    <property type="entry name" value="LD_TPASE"/>
    <property type="match status" value="1"/>
</dbReference>
<sequence length="461" mass="52671">MVRKISFKSKAFGNLAIFVASILLIYILTSAYFANHFFFYTVINGVNVSLKAHKDADDIIKSYVKDYKLQLIERGGEVETIIGQDIGMEYNEKNSISKIYHCKSAFKWISSLFKKQNYYIDDLFVYDGNILENKINELSCLHKPVIEPQNVSFKYSNGSYEIVKEVYGNKVNKDELKAGIQFCVLKGETKLDLNEKNCYFNPRYTLSSRKTSETKGLLDKYVKANITYIFEDKKETLDGNAINNWLSVDENLDVVLSEIAAMKYVRELSKKYDTVGITRKFKTSVSKTVEIKDGLYGWKINREAEVKALLENIKQGAVIEKEPIYAQKSLPRGENEIGNTYVEINITRQHLWFYKNGKVIAEGPIVSGNVRKGYSTVLGVFMLNYKQKGAILEGPGYSTYITYWMPFFGNTGIHEASWRNSFGGDIYKNYGSHGCVNTPIYLAKIIFENIEDGTPIVCYEE</sequence>
<evidence type="ECO:0000256" key="7">
    <source>
        <dbReference type="SAM" id="Phobius"/>
    </source>
</evidence>
<dbReference type="SUPFAM" id="SSF143985">
    <property type="entry name" value="L,D-transpeptidase pre-catalytic domain-like"/>
    <property type="match status" value="1"/>
</dbReference>
<evidence type="ECO:0000313" key="9">
    <source>
        <dbReference type="EMBL" id="MBL4934338.1"/>
    </source>
</evidence>
<accession>A0ABS1T4T0</accession>
<comment type="pathway">
    <text evidence="1 6">Cell wall biogenesis; peptidoglycan biosynthesis.</text>
</comment>
<dbReference type="PANTHER" id="PTHR30582:SF33">
    <property type="entry name" value="EXPORTED PROTEIN"/>
    <property type="match status" value="1"/>
</dbReference>
<keyword evidence="3 6" id="KW-0133">Cell shape</keyword>
<evidence type="ECO:0000256" key="1">
    <source>
        <dbReference type="ARBA" id="ARBA00004752"/>
    </source>
</evidence>
<dbReference type="SUPFAM" id="SSF141523">
    <property type="entry name" value="L,D-transpeptidase catalytic domain-like"/>
    <property type="match status" value="1"/>
</dbReference>
<dbReference type="Gene3D" id="3.10.20.800">
    <property type="match status" value="1"/>
</dbReference>
<dbReference type="Pfam" id="PF03734">
    <property type="entry name" value="YkuD"/>
    <property type="match status" value="1"/>
</dbReference>
<keyword evidence="7" id="KW-0812">Transmembrane</keyword>
<evidence type="ECO:0000256" key="5">
    <source>
        <dbReference type="ARBA" id="ARBA00023316"/>
    </source>
</evidence>
<keyword evidence="7" id="KW-0472">Membrane</keyword>
<reference evidence="9 10" key="1">
    <citation type="submission" date="2021-01" db="EMBL/GenBank/DDBJ databases">
        <title>Genome public.</title>
        <authorList>
            <person name="Liu C."/>
            <person name="Sun Q."/>
        </authorList>
    </citation>
    <scope>NUCLEOTIDE SEQUENCE [LARGE SCALE GENOMIC DNA]</scope>
    <source>
        <strain evidence="9 10">YIM B02515</strain>
    </source>
</reference>
<organism evidence="9 10">
    <name type="scientific">Clostridium rhizosphaerae</name>
    <dbReference type="NCBI Taxonomy" id="2803861"/>
    <lineage>
        <taxon>Bacteria</taxon>
        <taxon>Bacillati</taxon>
        <taxon>Bacillota</taxon>
        <taxon>Clostridia</taxon>
        <taxon>Eubacteriales</taxon>
        <taxon>Clostridiaceae</taxon>
        <taxon>Clostridium</taxon>
    </lineage>
</organism>
<dbReference type="Gene3D" id="2.40.440.10">
    <property type="entry name" value="L,D-transpeptidase catalytic domain-like"/>
    <property type="match status" value="1"/>
</dbReference>
<comment type="caution">
    <text evidence="9">The sequence shown here is derived from an EMBL/GenBank/DDBJ whole genome shotgun (WGS) entry which is preliminary data.</text>
</comment>
<evidence type="ECO:0000256" key="2">
    <source>
        <dbReference type="ARBA" id="ARBA00022679"/>
    </source>
</evidence>
<dbReference type="InterPro" id="IPR022029">
    <property type="entry name" value="YoaR-like_PG-bd"/>
</dbReference>
<dbReference type="InterPro" id="IPR038063">
    <property type="entry name" value="Transpep_catalytic_dom"/>
</dbReference>
<evidence type="ECO:0000259" key="8">
    <source>
        <dbReference type="PROSITE" id="PS52029"/>
    </source>
</evidence>
<feature type="transmembrane region" description="Helical" evidence="7">
    <location>
        <begin position="12"/>
        <end position="34"/>
    </location>
</feature>
<evidence type="ECO:0000313" key="10">
    <source>
        <dbReference type="Proteomes" id="UP000632377"/>
    </source>
</evidence>
<keyword evidence="2" id="KW-0808">Transferase</keyword>
<evidence type="ECO:0000256" key="6">
    <source>
        <dbReference type="PROSITE-ProRule" id="PRU01373"/>
    </source>
</evidence>
<dbReference type="EMBL" id="JAESWC010000001">
    <property type="protein sequence ID" value="MBL4934338.1"/>
    <property type="molecule type" value="Genomic_DNA"/>
</dbReference>
<dbReference type="InterPro" id="IPR005490">
    <property type="entry name" value="LD_TPept_cat_dom"/>
</dbReference>
<feature type="domain" description="L,D-TPase catalytic" evidence="8">
    <location>
        <begin position="340"/>
        <end position="459"/>
    </location>
</feature>
<keyword evidence="5 6" id="KW-0961">Cell wall biogenesis/degradation</keyword>
<dbReference type="CDD" id="cd16913">
    <property type="entry name" value="YkuD_like"/>
    <property type="match status" value="1"/>
</dbReference>
<gene>
    <name evidence="9" type="ORF">JK636_01050</name>
</gene>
<evidence type="ECO:0000256" key="3">
    <source>
        <dbReference type="ARBA" id="ARBA00022960"/>
    </source>
</evidence>
<dbReference type="PANTHER" id="PTHR30582">
    <property type="entry name" value="L,D-TRANSPEPTIDASE"/>
    <property type="match status" value="1"/>
</dbReference>
<dbReference type="Proteomes" id="UP000632377">
    <property type="component" value="Unassembled WGS sequence"/>
</dbReference>
<keyword evidence="10" id="KW-1185">Reference proteome</keyword>
<dbReference type="InterPro" id="IPR050979">
    <property type="entry name" value="LD-transpeptidase"/>
</dbReference>
<dbReference type="Pfam" id="PF12229">
    <property type="entry name" value="PG_binding_4"/>
    <property type="match status" value="2"/>
</dbReference>
<proteinExistence type="predicted"/>
<evidence type="ECO:0000256" key="4">
    <source>
        <dbReference type="ARBA" id="ARBA00022984"/>
    </source>
</evidence>
<protein>
    <submittedName>
        <fullName evidence="9">L,D-transpeptidase/peptidoglycan binding protein</fullName>
    </submittedName>
</protein>
<feature type="active site" description="Proton donor/acceptor" evidence="6">
    <location>
        <position position="414"/>
    </location>
</feature>
<keyword evidence="4 6" id="KW-0573">Peptidoglycan synthesis</keyword>
<keyword evidence="7" id="KW-1133">Transmembrane helix</keyword>